<dbReference type="InterPro" id="IPR018891">
    <property type="entry name" value="AIPR_C"/>
</dbReference>
<gene>
    <name evidence="2" type="ORF">J5Y05_06220</name>
</gene>
<dbReference type="RefSeq" id="WP_210868886.1">
    <property type="nucleotide sequence ID" value="NZ_JAGPNL010000001.1"/>
</dbReference>
<comment type="caution">
    <text evidence="2">The sequence shown here is derived from an EMBL/GenBank/DDBJ whole genome shotgun (WGS) entry which is preliminary data.</text>
</comment>
<evidence type="ECO:0000259" key="1">
    <source>
        <dbReference type="Pfam" id="PF10592"/>
    </source>
</evidence>
<organism evidence="2 3">
    <name type="scientific">Streptomyces tagetis</name>
    <dbReference type="NCBI Taxonomy" id="2820809"/>
    <lineage>
        <taxon>Bacteria</taxon>
        <taxon>Bacillati</taxon>
        <taxon>Actinomycetota</taxon>
        <taxon>Actinomycetes</taxon>
        <taxon>Kitasatosporales</taxon>
        <taxon>Streptomycetaceae</taxon>
        <taxon>Streptomyces</taxon>
    </lineage>
</organism>
<accession>A0A940XLS5</accession>
<evidence type="ECO:0000313" key="3">
    <source>
        <dbReference type="Proteomes" id="UP000677875"/>
    </source>
</evidence>
<reference evidence="2" key="1">
    <citation type="submission" date="2021-04" db="EMBL/GenBank/DDBJ databases">
        <title>Genome seq and assembly of Streptomyces sp. RG38.</title>
        <authorList>
            <person name="Chhetri G."/>
        </authorList>
    </citation>
    <scope>NUCLEOTIDE SEQUENCE</scope>
    <source>
        <strain evidence="2">RG38</strain>
    </source>
</reference>
<name>A0A940XLS5_9ACTN</name>
<proteinExistence type="predicted"/>
<protein>
    <submittedName>
        <fullName evidence="2">AIPR family protein</fullName>
    </submittedName>
</protein>
<evidence type="ECO:0000313" key="2">
    <source>
        <dbReference type="EMBL" id="MBQ0826103.1"/>
    </source>
</evidence>
<keyword evidence="3" id="KW-1185">Reference proteome</keyword>
<feature type="domain" description="Abortive phage infection protein C-terminal" evidence="1">
    <location>
        <begin position="263"/>
        <end position="459"/>
    </location>
</feature>
<dbReference type="EMBL" id="JAGPNL010000001">
    <property type="protein sequence ID" value="MBQ0826103.1"/>
    <property type="molecule type" value="Genomic_DNA"/>
</dbReference>
<dbReference type="Pfam" id="PF10592">
    <property type="entry name" value="AIPR"/>
    <property type="match status" value="1"/>
</dbReference>
<sequence>MTSNDLVLIDQLLKQRQQERVTPLADDKAFEVFACEQAVTLGELSLEEIEAGVLGGGDDGAIDGVYVFLGEQLLMEDSEVLTEDFKATTVERGTRLTLWMVQAKTTPSFTETALDLVSSSARRLLDLSASEEDLRQLYNDSVVERVGRFRTALRALATRHPKIEIRFSYVTRGEAETVNAKVLIKVRDLESQFSRVMAGAVGKVELLGAAELWKRANSAPSYTLTLPFQESITHGTSHIVLVKIRDYLAFLRDEDGSLRRHIFDWNVRDYQGEVEVNREIRASLVDDNAPQFWWLNNGVTIVCSRVSTVGKEHSLDDVQIVNGLQTSHTLHRTLEELAVSDAEHPALERLLQVRVLVTEDASVRDKVIRATNRQTSVPVASLHATDEIQRQIEKFFLENDWFYDRRKNYYRNQGRPAGRVVSIPLLAQAVMAMGLSQSHNSRSRPSSLLKDDTEYKRIFSAGIPLNVYLWLARTQSEVDSFLSSEAAGAPAAERTNLRFHLAMLAVAELMGRRVRSPKQLKQLAADDQHSTPELLLGQLRFLRGHFEEHASRTGDTQDKIAKRSDFVESLLGAAGYL</sequence>
<dbReference type="AlphaFoldDB" id="A0A940XLS5"/>
<dbReference type="Proteomes" id="UP000677875">
    <property type="component" value="Unassembled WGS sequence"/>
</dbReference>